<protein>
    <recommendedName>
        <fullName evidence="1">Lipocalin/cytosolic fatty-acid binding domain-containing protein</fullName>
    </recommendedName>
</protein>
<dbReference type="InterPro" id="IPR012674">
    <property type="entry name" value="Calycin"/>
</dbReference>
<keyword evidence="3" id="KW-1185">Reference proteome</keyword>
<evidence type="ECO:0000313" key="2">
    <source>
        <dbReference type="EMBL" id="KRS16736.1"/>
    </source>
</evidence>
<sequence>MPAAIALVLAGCGGPGTEDGLRDPEGRISSQTNVTGARLDGNWHIRVGWPGTPNLSGTLRIAQAGNGLTLTGSAPEGTVQANLAPLGNGRFRASGSPAFGDSALWVLWMDADDRTAAIGTPDGRFGWIMDRTATGGADRITAATEIMEWMGYDLSRSKETSQ</sequence>
<comment type="caution">
    <text evidence="2">The sequence shown here is derived from an EMBL/GenBank/DDBJ whole genome shotgun (WGS) entry which is preliminary data.</text>
</comment>
<reference evidence="2 3" key="1">
    <citation type="submission" date="2015-04" db="EMBL/GenBank/DDBJ databases">
        <title>The draft genome sequence of Roseovarius indicus B108T.</title>
        <authorList>
            <person name="Li G."/>
            <person name="Lai Q."/>
            <person name="Shao Z."/>
            <person name="Yan P."/>
        </authorList>
    </citation>
    <scope>NUCLEOTIDE SEQUENCE [LARGE SCALE GENOMIC DNA]</scope>
    <source>
        <strain evidence="2 3">B108</strain>
    </source>
</reference>
<organism evidence="2 3">
    <name type="scientific">Roseovarius indicus</name>
    <dbReference type="NCBI Taxonomy" id="540747"/>
    <lineage>
        <taxon>Bacteria</taxon>
        <taxon>Pseudomonadati</taxon>
        <taxon>Pseudomonadota</taxon>
        <taxon>Alphaproteobacteria</taxon>
        <taxon>Rhodobacterales</taxon>
        <taxon>Roseobacteraceae</taxon>
        <taxon>Roseovarius</taxon>
    </lineage>
</organism>
<dbReference type="Proteomes" id="UP000051401">
    <property type="component" value="Unassembled WGS sequence"/>
</dbReference>
<evidence type="ECO:0000259" key="1">
    <source>
        <dbReference type="Pfam" id="PF08212"/>
    </source>
</evidence>
<dbReference type="SUPFAM" id="SSF50814">
    <property type="entry name" value="Lipocalins"/>
    <property type="match status" value="1"/>
</dbReference>
<dbReference type="Pfam" id="PF08212">
    <property type="entry name" value="Lipocalin_2"/>
    <property type="match status" value="1"/>
</dbReference>
<name>A0A0T5P6G0_9RHOB</name>
<dbReference type="InterPro" id="IPR000566">
    <property type="entry name" value="Lipocln_cytosolic_FA-bd_dom"/>
</dbReference>
<dbReference type="EMBL" id="LAXI01000012">
    <property type="protein sequence ID" value="KRS16736.1"/>
    <property type="molecule type" value="Genomic_DNA"/>
</dbReference>
<proteinExistence type="predicted"/>
<accession>A0A0T5P6G0</accession>
<dbReference type="PATRIC" id="fig|540747.5.peg.1262"/>
<dbReference type="Gene3D" id="2.40.128.20">
    <property type="match status" value="1"/>
</dbReference>
<feature type="domain" description="Lipocalin/cytosolic fatty-acid binding" evidence="1">
    <location>
        <begin position="100"/>
        <end position="160"/>
    </location>
</feature>
<dbReference type="STRING" id="540747.SAMN04488031_105314"/>
<gene>
    <name evidence="2" type="ORF">XM52_17630</name>
</gene>
<dbReference type="AlphaFoldDB" id="A0A0T5P6G0"/>
<evidence type="ECO:0000313" key="3">
    <source>
        <dbReference type="Proteomes" id="UP000051401"/>
    </source>
</evidence>